<accession>A0ABV8ED02</accession>
<feature type="region of interest" description="Disordered" evidence="4">
    <location>
        <begin position="318"/>
        <end position="337"/>
    </location>
</feature>
<evidence type="ECO:0000313" key="6">
    <source>
        <dbReference type="EMBL" id="MFC3969549.1"/>
    </source>
</evidence>
<sequence>MEIADSWAAQKFCAKTVHSLGEAELAMSGWQLDLMQMSPGRITYSLSALQLGMIQIFRERADKSLLKRGTSWPGSLVLSFVINAQGTGWLSGHEVDPQISLVVDGQFLPEIVTPHSLDLVYVAINRAWLAAQLTTYGQDRLAGYIRTSPSIAMWHDERPSFDPQFLRLLSDFSAVQPMQLLPVASSVQNCVFDFLLTTLTSARKIEAVSDTNSKRIIDKARRLMFRDGADLPTVAEVAAHLGISRRHLQTCFNKSVGLTATEFIRAERLNMVRKALIEARLNNKNAVIGDIAAQWGFWHLSRFAADYRDMFAELPSETLRNSDQNDRSKTAVTSQNG</sequence>
<evidence type="ECO:0000256" key="2">
    <source>
        <dbReference type="ARBA" id="ARBA00023125"/>
    </source>
</evidence>
<dbReference type="SMART" id="SM00342">
    <property type="entry name" value="HTH_ARAC"/>
    <property type="match status" value="1"/>
</dbReference>
<evidence type="ECO:0000256" key="3">
    <source>
        <dbReference type="ARBA" id="ARBA00023163"/>
    </source>
</evidence>
<keyword evidence="3" id="KW-0804">Transcription</keyword>
<dbReference type="Pfam" id="PF12833">
    <property type="entry name" value="HTH_18"/>
    <property type="match status" value="1"/>
</dbReference>
<dbReference type="EMBL" id="JBHSBD010000065">
    <property type="protein sequence ID" value="MFC3969549.1"/>
    <property type="molecule type" value="Genomic_DNA"/>
</dbReference>
<evidence type="ECO:0000256" key="1">
    <source>
        <dbReference type="ARBA" id="ARBA00023015"/>
    </source>
</evidence>
<dbReference type="Gene3D" id="1.10.10.60">
    <property type="entry name" value="Homeodomain-like"/>
    <property type="match status" value="1"/>
</dbReference>
<keyword evidence="1" id="KW-0805">Transcription regulation</keyword>
<feature type="domain" description="HTH araC/xylS-type" evidence="5">
    <location>
        <begin position="218"/>
        <end position="321"/>
    </location>
</feature>
<evidence type="ECO:0000256" key="4">
    <source>
        <dbReference type="SAM" id="MobiDB-lite"/>
    </source>
</evidence>
<name>A0ABV8ED02_9HYPH</name>
<evidence type="ECO:0000259" key="5">
    <source>
        <dbReference type="PROSITE" id="PS01124"/>
    </source>
</evidence>
<comment type="caution">
    <text evidence="6">The sequence shown here is derived from an EMBL/GenBank/DDBJ whole genome shotgun (WGS) entry which is preliminary data.</text>
</comment>
<protein>
    <submittedName>
        <fullName evidence="6">Helix-turn-helix domain-containing protein</fullName>
    </submittedName>
</protein>
<keyword evidence="7" id="KW-1185">Reference proteome</keyword>
<dbReference type="InterPro" id="IPR050204">
    <property type="entry name" value="AraC_XylS_family_regulators"/>
</dbReference>
<dbReference type="PANTHER" id="PTHR46796:SF12">
    <property type="entry name" value="HTH-TYPE DNA-BINDING TRANSCRIPTIONAL ACTIVATOR EUTR"/>
    <property type="match status" value="1"/>
</dbReference>
<proteinExistence type="predicted"/>
<evidence type="ECO:0000313" key="7">
    <source>
        <dbReference type="Proteomes" id="UP001595697"/>
    </source>
</evidence>
<dbReference type="InterPro" id="IPR009057">
    <property type="entry name" value="Homeodomain-like_sf"/>
</dbReference>
<gene>
    <name evidence="6" type="ORF">ACFOVS_15650</name>
</gene>
<keyword evidence="2" id="KW-0238">DNA-binding</keyword>
<reference evidence="7" key="1">
    <citation type="journal article" date="2019" name="Int. J. Syst. Evol. Microbiol.">
        <title>The Global Catalogue of Microorganisms (GCM) 10K type strain sequencing project: providing services to taxonomists for standard genome sequencing and annotation.</title>
        <authorList>
            <consortium name="The Broad Institute Genomics Platform"/>
            <consortium name="The Broad Institute Genome Sequencing Center for Infectious Disease"/>
            <person name="Wu L."/>
            <person name="Ma J."/>
        </authorList>
    </citation>
    <scope>NUCLEOTIDE SEQUENCE [LARGE SCALE GENOMIC DNA]</scope>
    <source>
        <strain evidence="7">TBRC 5781</strain>
    </source>
</reference>
<dbReference type="PANTHER" id="PTHR46796">
    <property type="entry name" value="HTH-TYPE TRANSCRIPTIONAL ACTIVATOR RHAS-RELATED"/>
    <property type="match status" value="1"/>
</dbReference>
<dbReference type="InterPro" id="IPR018060">
    <property type="entry name" value="HTH_AraC"/>
</dbReference>
<dbReference type="RefSeq" id="WP_247259751.1">
    <property type="nucleotide sequence ID" value="NZ_JALJQZ010000004.1"/>
</dbReference>
<organism evidence="6 7">
    <name type="scientific">Rhizobium lemnae</name>
    <dbReference type="NCBI Taxonomy" id="1214924"/>
    <lineage>
        <taxon>Bacteria</taxon>
        <taxon>Pseudomonadati</taxon>
        <taxon>Pseudomonadota</taxon>
        <taxon>Alphaproteobacteria</taxon>
        <taxon>Hyphomicrobiales</taxon>
        <taxon>Rhizobiaceae</taxon>
        <taxon>Rhizobium/Agrobacterium group</taxon>
        <taxon>Rhizobium</taxon>
    </lineage>
</organism>
<dbReference type="PROSITE" id="PS01124">
    <property type="entry name" value="HTH_ARAC_FAMILY_2"/>
    <property type="match status" value="1"/>
</dbReference>
<dbReference type="Proteomes" id="UP001595697">
    <property type="component" value="Unassembled WGS sequence"/>
</dbReference>
<dbReference type="SUPFAM" id="SSF46689">
    <property type="entry name" value="Homeodomain-like"/>
    <property type="match status" value="1"/>
</dbReference>